<sequence length="344" mass="38217">MSSHIVNLDRHWDIELRVGTNSDVPAITFQCCSRTLARSSPVFSRMLYGDSAEPKDRPGEWLVNLPDDDPVSSSVFLTIIHGHFDRVPRAVTVKSLYGLITLTNSHNATGILAPWAGSWVSSLNHPANVDRASQWKTLWICWELRCMGGFSETAHHILLHSEKSELEDIPTDDGMEMPPDIVERIRAIRIQTIRELLGAVDDAVKSLIVVEEKPSWFRHARWVESRRCESIVLGSLMFCLMGAELWPLPEAHDIDESIADLRTRIAGLVFYDIGPDTGEVDVDYRACNPGPEILDKIGQIMSDIADPVTPEELSETALNLSTSPPEVSAALRVAGGTAKWQCSQ</sequence>
<proteinExistence type="predicted"/>
<keyword evidence="2" id="KW-1185">Reference proteome</keyword>
<evidence type="ECO:0000313" key="1">
    <source>
        <dbReference type="EMBL" id="KAK7408258.1"/>
    </source>
</evidence>
<dbReference type="EMBL" id="JAZAVJ010000193">
    <property type="protein sequence ID" value="KAK7408258.1"/>
    <property type="molecule type" value="Genomic_DNA"/>
</dbReference>
<dbReference type="Gene3D" id="3.30.710.10">
    <property type="entry name" value="Potassium Channel Kv1.1, Chain A"/>
    <property type="match status" value="1"/>
</dbReference>
<dbReference type="Proteomes" id="UP001498476">
    <property type="component" value="Unassembled WGS sequence"/>
</dbReference>
<dbReference type="InterPro" id="IPR011333">
    <property type="entry name" value="SKP1/BTB/POZ_sf"/>
</dbReference>
<gene>
    <name evidence="1" type="ORF">QQX98_009570</name>
</gene>
<evidence type="ECO:0008006" key="3">
    <source>
        <dbReference type="Google" id="ProtNLM"/>
    </source>
</evidence>
<organism evidence="1 2">
    <name type="scientific">Neonectria punicea</name>
    <dbReference type="NCBI Taxonomy" id="979145"/>
    <lineage>
        <taxon>Eukaryota</taxon>
        <taxon>Fungi</taxon>
        <taxon>Dikarya</taxon>
        <taxon>Ascomycota</taxon>
        <taxon>Pezizomycotina</taxon>
        <taxon>Sordariomycetes</taxon>
        <taxon>Hypocreomycetidae</taxon>
        <taxon>Hypocreales</taxon>
        <taxon>Nectriaceae</taxon>
        <taxon>Neonectria</taxon>
    </lineage>
</organism>
<comment type="caution">
    <text evidence="1">The sequence shown here is derived from an EMBL/GenBank/DDBJ whole genome shotgun (WGS) entry which is preliminary data.</text>
</comment>
<protein>
    <recommendedName>
        <fullName evidence="3">BTB domain-containing protein</fullName>
    </recommendedName>
</protein>
<name>A0ABR1GRW0_9HYPO</name>
<accession>A0ABR1GRW0</accession>
<reference evidence="1 2" key="1">
    <citation type="journal article" date="2025" name="Microbiol. Resour. Announc.">
        <title>Draft genome sequences for Neonectria magnoliae and Neonectria punicea, canker pathogens of Liriodendron tulipifera and Acer saccharum in West Virginia.</title>
        <authorList>
            <person name="Petronek H.M."/>
            <person name="Kasson M.T."/>
            <person name="Metheny A.M."/>
            <person name="Stauder C.M."/>
            <person name="Lovett B."/>
            <person name="Lynch S.C."/>
            <person name="Garnas J.R."/>
            <person name="Kasson L.R."/>
            <person name="Stajich J.E."/>
        </authorList>
    </citation>
    <scope>NUCLEOTIDE SEQUENCE [LARGE SCALE GENOMIC DNA]</scope>
    <source>
        <strain evidence="1 2">NRRL 64653</strain>
    </source>
</reference>
<evidence type="ECO:0000313" key="2">
    <source>
        <dbReference type="Proteomes" id="UP001498476"/>
    </source>
</evidence>